<proteinExistence type="predicted"/>
<sequence>MNRLSLLTQNLRITDIVATSCVIWILLKVSRPSPKVTRLRGPPRKSIIFGTDNVPKSIEEAVAISGSWCDEYGSIIRVPSVLGRSYIILNDAKAIAHFYAQARDIYVNSVLSKNILQNLVGKGLLWADGEDHKRQRKSLTPAFTSAAIRKLTSIFYDTAHKAKTEWDNKLLDCADGTVIEVQSWMSRISLDTIGIAGFSHDFGTLDGKPSTIADIIESFARMKFSSFATLCLLLSPVFPWIVKLPIGPTVSSRKLNAAMGSIAETLLSQSKEAGEDGVKPTSEDNSLISLLIRAGAMDEDSHKYLTKEEVIDQMKVLLFAGNATTSISLTWALIRLSQNLDIQTKLREELSQFPHGEPSMDQLNTLFPYLDAVVHEILRLDPPVVATARDSAVDDVIPLSEPVKTVSGEMVDHVLILKGTTVIVQIITVNRSEAFWGPDEKKFKPERWLTMDEFSEKATGIQGHRHLLTFIDGPRACLGKGFALTQLKAVLFVLIRNFIFELPGGPDTQAELTSGLLPRPRIVGEEGDRVPLKVRRVD</sequence>
<dbReference type="EMBL" id="MU267884">
    <property type="protein sequence ID" value="KAH7907652.1"/>
    <property type="molecule type" value="Genomic_DNA"/>
</dbReference>
<organism evidence="1 2">
    <name type="scientific">Hygrophoropsis aurantiaca</name>
    <dbReference type="NCBI Taxonomy" id="72124"/>
    <lineage>
        <taxon>Eukaryota</taxon>
        <taxon>Fungi</taxon>
        <taxon>Dikarya</taxon>
        <taxon>Basidiomycota</taxon>
        <taxon>Agaricomycotina</taxon>
        <taxon>Agaricomycetes</taxon>
        <taxon>Agaricomycetidae</taxon>
        <taxon>Boletales</taxon>
        <taxon>Coniophorineae</taxon>
        <taxon>Hygrophoropsidaceae</taxon>
        <taxon>Hygrophoropsis</taxon>
    </lineage>
</organism>
<keyword evidence="2" id="KW-1185">Reference proteome</keyword>
<reference evidence="1" key="1">
    <citation type="journal article" date="2021" name="New Phytol.">
        <title>Evolutionary innovations through gain and loss of genes in the ectomycorrhizal Boletales.</title>
        <authorList>
            <person name="Wu G."/>
            <person name="Miyauchi S."/>
            <person name="Morin E."/>
            <person name="Kuo A."/>
            <person name="Drula E."/>
            <person name="Varga T."/>
            <person name="Kohler A."/>
            <person name="Feng B."/>
            <person name="Cao Y."/>
            <person name="Lipzen A."/>
            <person name="Daum C."/>
            <person name="Hundley H."/>
            <person name="Pangilinan J."/>
            <person name="Johnson J."/>
            <person name="Barry K."/>
            <person name="LaButti K."/>
            <person name="Ng V."/>
            <person name="Ahrendt S."/>
            <person name="Min B."/>
            <person name="Choi I.G."/>
            <person name="Park H."/>
            <person name="Plett J.M."/>
            <person name="Magnuson J."/>
            <person name="Spatafora J.W."/>
            <person name="Nagy L.G."/>
            <person name="Henrissat B."/>
            <person name="Grigoriev I.V."/>
            <person name="Yang Z.L."/>
            <person name="Xu J."/>
            <person name="Martin F.M."/>
        </authorList>
    </citation>
    <scope>NUCLEOTIDE SEQUENCE</scope>
    <source>
        <strain evidence="1">ATCC 28755</strain>
    </source>
</reference>
<evidence type="ECO:0000313" key="1">
    <source>
        <dbReference type="EMBL" id="KAH7907652.1"/>
    </source>
</evidence>
<dbReference type="Proteomes" id="UP000790377">
    <property type="component" value="Unassembled WGS sequence"/>
</dbReference>
<name>A0ACB8A4F9_9AGAM</name>
<protein>
    <submittedName>
        <fullName evidence="1">Cytochrome P450</fullName>
    </submittedName>
</protein>
<accession>A0ACB8A4F9</accession>
<comment type="caution">
    <text evidence="1">The sequence shown here is derived from an EMBL/GenBank/DDBJ whole genome shotgun (WGS) entry which is preliminary data.</text>
</comment>
<gene>
    <name evidence="1" type="ORF">BJ138DRAFT_1182283</name>
</gene>
<evidence type="ECO:0000313" key="2">
    <source>
        <dbReference type="Proteomes" id="UP000790377"/>
    </source>
</evidence>